<keyword evidence="1" id="KW-0812">Transmembrane</keyword>
<protein>
    <submittedName>
        <fullName evidence="2">Uncharacterized protein</fullName>
    </submittedName>
</protein>
<proteinExistence type="predicted"/>
<organism evidence="2 3">
    <name type="scientific">Flaviramulus basaltis</name>
    <dbReference type="NCBI Taxonomy" id="369401"/>
    <lineage>
        <taxon>Bacteria</taxon>
        <taxon>Pseudomonadati</taxon>
        <taxon>Bacteroidota</taxon>
        <taxon>Flavobacteriia</taxon>
        <taxon>Flavobacteriales</taxon>
        <taxon>Flavobacteriaceae</taxon>
        <taxon>Flaviramulus</taxon>
    </lineage>
</organism>
<accession>A0A1K2ID51</accession>
<evidence type="ECO:0000256" key="1">
    <source>
        <dbReference type="SAM" id="Phobius"/>
    </source>
</evidence>
<dbReference type="EMBL" id="FPKV01000001">
    <property type="protein sequence ID" value="SFZ90202.1"/>
    <property type="molecule type" value="Genomic_DNA"/>
</dbReference>
<keyword evidence="1" id="KW-0472">Membrane</keyword>
<evidence type="ECO:0000313" key="2">
    <source>
        <dbReference type="EMBL" id="SFZ90202.1"/>
    </source>
</evidence>
<sequence length="125" mass="13564">MQTKTLPTIKMPFRNSGWAAVASGILGVLVIISLIGYLILRSSNMGASIILNRFHDVGVSIQFLLLIPVVIALQKMSQKQIPIITKTTITTGITAISFIALFSLLILPKIVSDILYMLHLGVFGV</sequence>
<keyword evidence="3" id="KW-1185">Reference proteome</keyword>
<evidence type="ECO:0000313" key="3">
    <source>
        <dbReference type="Proteomes" id="UP000182544"/>
    </source>
</evidence>
<dbReference type="Proteomes" id="UP000182544">
    <property type="component" value="Unassembled WGS sequence"/>
</dbReference>
<dbReference type="AlphaFoldDB" id="A0A1K2ID51"/>
<keyword evidence="1" id="KW-1133">Transmembrane helix</keyword>
<name>A0A1K2ID51_9FLAO</name>
<dbReference type="STRING" id="369401.SAMN05428642_101798"/>
<feature type="transmembrane region" description="Helical" evidence="1">
    <location>
        <begin position="20"/>
        <end position="39"/>
    </location>
</feature>
<gene>
    <name evidence="2" type="ORF">SAMN05428642_101798</name>
</gene>
<reference evidence="2 3" key="1">
    <citation type="submission" date="2016-10" db="EMBL/GenBank/DDBJ databases">
        <authorList>
            <person name="de Groot N.N."/>
        </authorList>
    </citation>
    <scope>NUCLEOTIDE SEQUENCE [LARGE SCALE GENOMIC DNA]</scope>
    <source>
        <strain evidence="2 3">DSM 18180</strain>
    </source>
</reference>
<feature type="transmembrane region" description="Helical" evidence="1">
    <location>
        <begin position="59"/>
        <end position="76"/>
    </location>
</feature>
<feature type="transmembrane region" description="Helical" evidence="1">
    <location>
        <begin position="88"/>
        <end position="107"/>
    </location>
</feature>